<protein>
    <submittedName>
        <fullName evidence="2">(raccoon dog) hypothetical protein</fullName>
    </submittedName>
</protein>
<feature type="signal peptide" evidence="1">
    <location>
        <begin position="1"/>
        <end position="19"/>
    </location>
</feature>
<dbReference type="Gene3D" id="2.60.11.10">
    <property type="entry name" value="Cytochrome c oxidase, subunit Vb"/>
    <property type="match status" value="1"/>
</dbReference>
<dbReference type="GO" id="GO:0045277">
    <property type="term" value="C:respiratory chain complex IV"/>
    <property type="evidence" value="ECO:0007669"/>
    <property type="project" value="InterPro"/>
</dbReference>
<gene>
    <name evidence="2" type="ORF">NYPRO_LOCUS4708</name>
</gene>
<organism evidence="2 3">
    <name type="scientific">Nyctereutes procyonoides</name>
    <name type="common">Raccoon dog</name>
    <name type="synonym">Canis procyonoides</name>
    <dbReference type="NCBI Taxonomy" id="34880"/>
    <lineage>
        <taxon>Eukaryota</taxon>
        <taxon>Metazoa</taxon>
        <taxon>Chordata</taxon>
        <taxon>Craniata</taxon>
        <taxon>Vertebrata</taxon>
        <taxon>Euteleostomi</taxon>
        <taxon>Mammalia</taxon>
        <taxon>Eutheria</taxon>
        <taxon>Laurasiatheria</taxon>
        <taxon>Carnivora</taxon>
        <taxon>Caniformia</taxon>
        <taxon>Canidae</taxon>
        <taxon>Nyctereutes</taxon>
    </lineage>
</organism>
<dbReference type="InterPro" id="IPR036972">
    <property type="entry name" value="Cyt_c_oxidase_su5b_sf"/>
</dbReference>
<dbReference type="AlphaFoldDB" id="A0A811Y491"/>
<name>A0A811Y491_NYCPR</name>
<dbReference type="SUPFAM" id="SSF57802">
    <property type="entry name" value="Rubredoxin-like"/>
    <property type="match status" value="1"/>
</dbReference>
<evidence type="ECO:0000313" key="2">
    <source>
        <dbReference type="EMBL" id="CAD7671913.1"/>
    </source>
</evidence>
<reference evidence="2" key="1">
    <citation type="submission" date="2020-12" db="EMBL/GenBank/DDBJ databases">
        <authorList>
            <consortium name="Molecular Ecology Group"/>
        </authorList>
    </citation>
    <scope>NUCLEOTIDE SEQUENCE</scope>
    <source>
        <strain evidence="2">TBG_1078</strain>
    </source>
</reference>
<keyword evidence="3" id="KW-1185">Reference proteome</keyword>
<keyword evidence="1" id="KW-0732">Signal</keyword>
<proteinExistence type="predicted"/>
<dbReference type="GO" id="GO:0006123">
    <property type="term" value="P:mitochondrial electron transport, cytochrome c to oxygen"/>
    <property type="evidence" value="ECO:0007669"/>
    <property type="project" value="InterPro"/>
</dbReference>
<feature type="chain" id="PRO_5032552557" evidence="1">
    <location>
        <begin position="20"/>
        <end position="94"/>
    </location>
</feature>
<evidence type="ECO:0000313" key="3">
    <source>
        <dbReference type="Proteomes" id="UP000645828"/>
    </source>
</evidence>
<dbReference type="Proteomes" id="UP000645828">
    <property type="component" value="Unassembled WGS sequence"/>
</dbReference>
<comment type="caution">
    <text evidence="2">The sequence shown here is derived from an EMBL/GenBank/DDBJ whole genome shotgun (WGS) entry which is preliminary data.</text>
</comment>
<sequence>MASRLLCGVGVLATGALRASGPNAVPVVHPMASGGGRKVTMAAQKGLDPYNMLVPKAVSGTKEVPNLVPSITKSNSGQLLCGTHYKLMPCQLAN</sequence>
<evidence type="ECO:0000256" key="1">
    <source>
        <dbReference type="SAM" id="SignalP"/>
    </source>
</evidence>
<accession>A0A811Y491</accession>
<dbReference type="EMBL" id="CAJHUB010000664">
    <property type="protein sequence ID" value="CAD7671913.1"/>
    <property type="molecule type" value="Genomic_DNA"/>
</dbReference>
<dbReference type="GO" id="GO:0005740">
    <property type="term" value="C:mitochondrial envelope"/>
    <property type="evidence" value="ECO:0007669"/>
    <property type="project" value="InterPro"/>
</dbReference>